<proteinExistence type="predicted"/>
<organism evidence="2 3">
    <name type="scientific">Niastella caeni</name>
    <dbReference type="NCBI Taxonomy" id="2569763"/>
    <lineage>
        <taxon>Bacteria</taxon>
        <taxon>Pseudomonadati</taxon>
        <taxon>Bacteroidota</taxon>
        <taxon>Chitinophagia</taxon>
        <taxon>Chitinophagales</taxon>
        <taxon>Chitinophagaceae</taxon>
        <taxon>Niastella</taxon>
    </lineage>
</organism>
<keyword evidence="3" id="KW-1185">Reference proteome</keyword>
<dbReference type="OrthoDB" id="678688at2"/>
<dbReference type="Proteomes" id="UP000306918">
    <property type="component" value="Unassembled WGS sequence"/>
</dbReference>
<comment type="caution">
    <text evidence="2">The sequence shown here is derived from an EMBL/GenBank/DDBJ whole genome shotgun (WGS) entry which is preliminary data.</text>
</comment>
<feature type="transmembrane region" description="Helical" evidence="1">
    <location>
        <begin position="7"/>
        <end position="26"/>
    </location>
</feature>
<evidence type="ECO:0008006" key="4">
    <source>
        <dbReference type="Google" id="ProtNLM"/>
    </source>
</evidence>
<gene>
    <name evidence="2" type="ORF">FAM09_10355</name>
</gene>
<evidence type="ECO:0000256" key="1">
    <source>
        <dbReference type="SAM" id="Phobius"/>
    </source>
</evidence>
<accession>A0A4S8HX91</accession>
<dbReference type="EMBL" id="STFF01000002">
    <property type="protein sequence ID" value="THU40260.1"/>
    <property type="molecule type" value="Genomic_DNA"/>
</dbReference>
<feature type="transmembrane region" description="Helical" evidence="1">
    <location>
        <begin position="103"/>
        <end position="122"/>
    </location>
</feature>
<sequence length="133" mass="15210">MKYSQWIGIAASIILVIAGFIPWTFHPDLNKNFTGFFSENNIYGKPGNVFIVVSIVAIVFFSIQRTWAKRWNMFICAIILSYAIKSFIVFSGCYRGICPDKKAGLWIMLFSAIVMMAMSLFPDMKLKEEEKKS</sequence>
<feature type="transmembrane region" description="Helical" evidence="1">
    <location>
        <begin position="75"/>
        <end position="97"/>
    </location>
</feature>
<evidence type="ECO:0000313" key="2">
    <source>
        <dbReference type="EMBL" id="THU40260.1"/>
    </source>
</evidence>
<dbReference type="AlphaFoldDB" id="A0A4S8HX91"/>
<evidence type="ECO:0000313" key="3">
    <source>
        <dbReference type="Proteomes" id="UP000306918"/>
    </source>
</evidence>
<reference evidence="2 3" key="1">
    <citation type="submission" date="2019-04" db="EMBL/GenBank/DDBJ databases">
        <title>Niastella caeni sp. nov., isolated from activated sludge.</title>
        <authorList>
            <person name="Sheng M."/>
        </authorList>
    </citation>
    <scope>NUCLEOTIDE SEQUENCE [LARGE SCALE GENOMIC DNA]</scope>
    <source>
        <strain evidence="2 3">HX-2-15</strain>
    </source>
</reference>
<keyword evidence="1" id="KW-1133">Transmembrane helix</keyword>
<keyword evidence="1" id="KW-0812">Transmembrane</keyword>
<keyword evidence="1" id="KW-0472">Membrane</keyword>
<protein>
    <recommendedName>
        <fullName evidence="4">DUF4293 family protein</fullName>
    </recommendedName>
</protein>
<feature type="transmembrane region" description="Helical" evidence="1">
    <location>
        <begin position="46"/>
        <end position="63"/>
    </location>
</feature>
<name>A0A4S8HX91_9BACT</name>
<dbReference type="RefSeq" id="WP_136577013.1">
    <property type="nucleotide sequence ID" value="NZ_STFF01000002.1"/>
</dbReference>